<proteinExistence type="inferred from homology"/>
<evidence type="ECO:0000313" key="3">
    <source>
        <dbReference type="EMBL" id="PKR88359.1"/>
    </source>
</evidence>
<dbReference type="InterPro" id="IPR023393">
    <property type="entry name" value="START-like_dom_sf"/>
</dbReference>
<gene>
    <name evidence="3" type="ORF">CXZ10_15185</name>
</gene>
<sequence length="136" mass="15458">MTDIAADSRSVTLERELPHPPEKVWRALTEQPLIDDWLMKSDFRPEVGHKFQLKAEWGTVDCEVLEVEPRRALAYRWDAYGLRSIVRWTLAAAAGGTRLTMQQTGFQPGQDQFYEGARAGWPAFLNGLEDVLARIA</sequence>
<dbReference type="EMBL" id="PJNW01000012">
    <property type="protein sequence ID" value="PKR88359.1"/>
    <property type="molecule type" value="Genomic_DNA"/>
</dbReference>
<evidence type="ECO:0000259" key="2">
    <source>
        <dbReference type="Pfam" id="PF08327"/>
    </source>
</evidence>
<dbReference type="Gene3D" id="3.30.530.20">
    <property type="match status" value="1"/>
</dbReference>
<comment type="similarity">
    <text evidence="1">Belongs to the AHA1 family.</text>
</comment>
<dbReference type="Pfam" id="PF08327">
    <property type="entry name" value="AHSA1"/>
    <property type="match status" value="1"/>
</dbReference>
<dbReference type="RefSeq" id="WP_101290202.1">
    <property type="nucleotide sequence ID" value="NZ_FOUQ01000008.1"/>
</dbReference>
<comment type="caution">
    <text evidence="3">The sequence shown here is derived from an EMBL/GenBank/DDBJ whole genome shotgun (WGS) entry which is preliminary data.</text>
</comment>
<feature type="domain" description="Activator of Hsp90 ATPase homologue 1/2-like C-terminal" evidence="2">
    <location>
        <begin position="19"/>
        <end position="132"/>
    </location>
</feature>
<reference evidence="3 4" key="1">
    <citation type="submission" date="2017-12" db="EMBL/GenBank/DDBJ databases">
        <title>Anaerobic carbon monoxide metabolism by Pleomorphomonas carboxyditropha sp. nov., a new mesophilic hydrogenogenic carboxidotroph.</title>
        <authorList>
            <person name="Esquivel-Elizondo S."/>
            <person name="Krajmalnik-Brown R."/>
        </authorList>
    </citation>
    <scope>NUCLEOTIDE SEQUENCE [LARGE SCALE GENOMIC DNA]</scope>
    <source>
        <strain evidence="3 4">R5-392</strain>
    </source>
</reference>
<dbReference type="CDD" id="cd07814">
    <property type="entry name" value="SRPBCC_CalC_Aha1-like"/>
    <property type="match status" value="1"/>
</dbReference>
<name>A0A1I4UMB3_9HYPH</name>
<dbReference type="SUPFAM" id="SSF55961">
    <property type="entry name" value="Bet v1-like"/>
    <property type="match status" value="1"/>
</dbReference>
<keyword evidence="4" id="KW-1185">Reference proteome</keyword>
<evidence type="ECO:0000256" key="1">
    <source>
        <dbReference type="ARBA" id="ARBA00006817"/>
    </source>
</evidence>
<dbReference type="AlphaFoldDB" id="A0A1I4UMB3"/>
<dbReference type="OrthoDB" id="9803476at2"/>
<accession>A0A1I4UMB3</accession>
<protein>
    <submittedName>
        <fullName evidence="3">Polyketide cyclase</fullName>
    </submittedName>
</protein>
<dbReference type="InterPro" id="IPR013538">
    <property type="entry name" value="ASHA1/2-like_C"/>
</dbReference>
<organism evidence="3 4">
    <name type="scientific">Pleomorphomonas diazotrophica</name>
    <dbReference type="NCBI Taxonomy" id="1166257"/>
    <lineage>
        <taxon>Bacteria</taxon>
        <taxon>Pseudomonadati</taxon>
        <taxon>Pseudomonadota</taxon>
        <taxon>Alphaproteobacteria</taxon>
        <taxon>Hyphomicrobiales</taxon>
        <taxon>Pleomorphomonadaceae</taxon>
        <taxon>Pleomorphomonas</taxon>
    </lineage>
</organism>
<dbReference type="Proteomes" id="UP000233491">
    <property type="component" value="Unassembled WGS sequence"/>
</dbReference>
<evidence type="ECO:0000313" key="4">
    <source>
        <dbReference type="Proteomes" id="UP000233491"/>
    </source>
</evidence>